<dbReference type="NCBIfam" id="NF003804">
    <property type="entry name" value="PRK05395.1-1"/>
    <property type="match status" value="1"/>
</dbReference>
<dbReference type="HOGENOM" id="CLU_090968_1_0_6"/>
<organism evidence="12 13">
    <name type="scientific">Buchnera aphidicola str. Ua</name>
    <name type="common">Uroleucon ambrosiae</name>
    <dbReference type="NCBI Taxonomy" id="1005057"/>
    <lineage>
        <taxon>Bacteria</taxon>
        <taxon>Pseudomonadati</taxon>
        <taxon>Pseudomonadota</taxon>
        <taxon>Gammaproteobacteria</taxon>
        <taxon>Enterobacterales</taxon>
        <taxon>Erwiniaceae</taxon>
        <taxon>Buchnera</taxon>
    </lineage>
</organism>
<dbReference type="EC" id="4.2.1.10" evidence="6 8"/>
<evidence type="ECO:0000313" key="12">
    <source>
        <dbReference type="EMBL" id="AEO08185.1"/>
    </source>
</evidence>
<dbReference type="SUPFAM" id="SSF52304">
    <property type="entry name" value="Type II 3-dehydroquinate dehydratase"/>
    <property type="match status" value="1"/>
</dbReference>
<evidence type="ECO:0000256" key="6">
    <source>
        <dbReference type="ARBA" id="ARBA00012060"/>
    </source>
</evidence>
<accession>G2LPP8</accession>
<dbReference type="RefSeq" id="WP_014500089.1">
    <property type="nucleotide sequence ID" value="NC_017259.1"/>
</dbReference>
<name>G2LPP8_BUCUM</name>
<dbReference type="NCBIfam" id="NF003806">
    <property type="entry name" value="PRK05395.1-3"/>
    <property type="match status" value="1"/>
</dbReference>
<keyword evidence="7 8" id="KW-0456">Lyase</keyword>
<evidence type="ECO:0000256" key="8">
    <source>
        <dbReference type="HAMAP-Rule" id="MF_00169"/>
    </source>
</evidence>
<evidence type="ECO:0000256" key="9">
    <source>
        <dbReference type="PIRSR" id="PIRSR001399-1"/>
    </source>
</evidence>
<evidence type="ECO:0000313" key="13">
    <source>
        <dbReference type="Proteomes" id="UP000006139"/>
    </source>
</evidence>
<dbReference type="EMBL" id="CP002648">
    <property type="protein sequence ID" value="AEO08185.1"/>
    <property type="molecule type" value="Genomic_DNA"/>
</dbReference>
<comment type="subunit">
    <text evidence="5 8">Homododecamer.</text>
</comment>
<evidence type="ECO:0000256" key="2">
    <source>
        <dbReference type="ARBA" id="ARBA00003924"/>
    </source>
</evidence>
<comment type="pathway">
    <text evidence="3 8">Metabolic intermediate biosynthesis; chorismate biosynthesis; chorismate from D-erythrose 4-phosphate and phosphoenolpyruvate: step 3/7.</text>
</comment>
<dbReference type="InterPro" id="IPR001874">
    <property type="entry name" value="DHquinase_II"/>
</dbReference>
<evidence type="ECO:0000256" key="7">
    <source>
        <dbReference type="ARBA" id="ARBA00023239"/>
    </source>
</evidence>
<protein>
    <recommendedName>
        <fullName evidence="6 8">3-dehydroquinate dehydratase</fullName>
        <shortName evidence="8">3-dehydroquinase</shortName>
        <ecNumber evidence="6 8">4.2.1.10</ecNumber>
    </recommendedName>
    <alternativeName>
        <fullName evidence="8">Type II DHQase</fullName>
    </alternativeName>
</protein>
<dbReference type="NCBIfam" id="TIGR01088">
    <property type="entry name" value="aroQ"/>
    <property type="match status" value="1"/>
</dbReference>
<comment type="function">
    <text evidence="2 8">Catalyzes a trans-dehydration via an enolate intermediate.</text>
</comment>
<dbReference type="NCBIfam" id="NF003805">
    <property type="entry name" value="PRK05395.1-2"/>
    <property type="match status" value="1"/>
</dbReference>
<dbReference type="UniPathway" id="UPA00053">
    <property type="reaction ID" value="UER00086"/>
</dbReference>
<dbReference type="GO" id="GO:0009073">
    <property type="term" value="P:aromatic amino acid family biosynthetic process"/>
    <property type="evidence" value="ECO:0007669"/>
    <property type="project" value="UniProtKB-KW"/>
</dbReference>
<evidence type="ECO:0000256" key="3">
    <source>
        <dbReference type="ARBA" id="ARBA00004902"/>
    </source>
</evidence>
<dbReference type="PANTHER" id="PTHR21272:SF3">
    <property type="entry name" value="CATABOLIC 3-DEHYDROQUINASE"/>
    <property type="match status" value="1"/>
</dbReference>
<dbReference type="PATRIC" id="fig|1005057.4.peg.362"/>
<dbReference type="Proteomes" id="UP000006139">
    <property type="component" value="Chromosome"/>
</dbReference>
<dbReference type="eggNOG" id="COG0757">
    <property type="taxonomic scope" value="Bacteria"/>
</dbReference>
<dbReference type="GO" id="GO:0009423">
    <property type="term" value="P:chorismate biosynthetic process"/>
    <property type="evidence" value="ECO:0007669"/>
    <property type="project" value="UniProtKB-UniRule"/>
</dbReference>
<evidence type="ECO:0000256" key="4">
    <source>
        <dbReference type="ARBA" id="ARBA00011037"/>
    </source>
</evidence>
<dbReference type="HAMAP" id="MF_00169">
    <property type="entry name" value="AroQ"/>
    <property type="match status" value="1"/>
</dbReference>
<feature type="site" description="Transition state stabilizer" evidence="8 11">
    <location>
        <position position="21"/>
    </location>
</feature>
<feature type="binding site" evidence="8 10">
    <location>
        <position position="83"/>
    </location>
    <ligand>
        <name>substrate</name>
    </ligand>
</feature>
<keyword evidence="8" id="KW-0057">Aromatic amino acid biosynthesis</keyword>
<proteinExistence type="inferred from homology"/>
<dbReference type="GO" id="GO:0003855">
    <property type="term" value="F:3-dehydroquinate dehydratase activity"/>
    <property type="evidence" value="ECO:0007669"/>
    <property type="project" value="UniProtKB-UniRule"/>
</dbReference>
<dbReference type="Pfam" id="PF01220">
    <property type="entry name" value="DHquinase_II"/>
    <property type="match status" value="1"/>
</dbReference>
<evidence type="ECO:0000256" key="10">
    <source>
        <dbReference type="PIRSR" id="PIRSR001399-2"/>
    </source>
</evidence>
<evidence type="ECO:0000256" key="1">
    <source>
        <dbReference type="ARBA" id="ARBA00001864"/>
    </source>
</evidence>
<comment type="catalytic activity">
    <reaction evidence="1 8">
        <text>3-dehydroquinate = 3-dehydroshikimate + H2O</text>
        <dbReference type="Rhea" id="RHEA:21096"/>
        <dbReference type="ChEBI" id="CHEBI:15377"/>
        <dbReference type="ChEBI" id="CHEBI:16630"/>
        <dbReference type="ChEBI" id="CHEBI:32364"/>
        <dbReference type="EC" id="4.2.1.10"/>
    </reaction>
</comment>
<dbReference type="Gene3D" id="3.40.50.9100">
    <property type="entry name" value="Dehydroquinase, class II"/>
    <property type="match status" value="1"/>
</dbReference>
<dbReference type="InterPro" id="IPR018509">
    <property type="entry name" value="DHquinase_II_CS"/>
</dbReference>
<comment type="similarity">
    <text evidence="4 8">Belongs to the type-II 3-dehydroquinase family.</text>
</comment>
<feature type="binding site" evidence="8 10">
    <location>
        <position position="114"/>
    </location>
    <ligand>
        <name>substrate</name>
    </ligand>
</feature>
<feature type="active site" description="Proton donor" evidence="8 9">
    <location>
        <position position="103"/>
    </location>
</feature>
<gene>
    <name evidence="12" type="primary">aroD</name>
    <name evidence="8" type="synonym">aroQ</name>
    <name evidence="12" type="ORF">BUAMB_375</name>
</gene>
<dbReference type="CDD" id="cd00466">
    <property type="entry name" value="DHQase_II"/>
    <property type="match status" value="1"/>
</dbReference>
<keyword evidence="8" id="KW-0028">Amino-acid biosynthesis</keyword>
<feature type="binding site" evidence="8 10">
    <location>
        <position position="90"/>
    </location>
    <ligand>
        <name>substrate</name>
    </ligand>
</feature>
<feature type="active site" description="Proton acceptor" evidence="8 9">
    <location>
        <position position="26"/>
    </location>
</feature>
<dbReference type="InterPro" id="IPR036441">
    <property type="entry name" value="DHquinase_II_sf"/>
</dbReference>
<dbReference type="NCBIfam" id="NF003807">
    <property type="entry name" value="PRK05395.1-4"/>
    <property type="match status" value="1"/>
</dbReference>
<dbReference type="GO" id="GO:0019631">
    <property type="term" value="P:quinate catabolic process"/>
    <property type="evidence" value="ECO:0007669"/>
    <property type="project" value="TreeGrafter"/>
</dbReference>
<dbReference type="AlphaFoldDB" id="G2LPP8"/>
<feature type="binding site" evidence="8 10">
    <location>
        <position position="77"/>
    </location>
    <ligand>
        <name>substrate</name>
    </ligand>
</feature>
<evidence type="ECO:0000256" key="11">
    <source>
        <dbReference type="PIRSR" id="PIRSR001399-3"/>
    </source>
</evidence>
<dbReference type="KEGG" id="buh:BUAMB_375"/>
<dbReference type="GO" id="GO:0008652">
    <property type="term" value="P:amino acid biosynthetic process"/>
    <property type="evidence" value="ECO:0007669"/>
    <property type="project" value="UniProtKB-KW"/>
</dbReference>
<evidence type="ECO:0000256" key="5">
    <source>
        <dbReference type="ARBA" id="ARBA00011193"/>
    </source>
</evidence>
<dbReference type="OrthoDB" id="9790793at2"/>
<dbReference type="PANTHER" id="PTHR21272">
    <property type="entry name" value="CATABOLIC 3-DEHYDROQUINASE"/>
    <property type="match status" value="1"/>
</dbReference>
<feature type="binding site" evidence="8 10">
    <location>
        <begin position="104"/>
        <end position="105"/>
    </location>
    <ligand>
        <name>substrate</name>
    </ligand>
</feature>
<sequence>MNNIIHVLIINGPNLNLLGTRETNIYGHETLSDLIENMKKQSKKDNISLYHIQSNSEHVLIDKIHSAKNKINYIVINPAAFTHTSIAIRDALIAVDIPFIEVHISNIFARESFRSHSWLSDISQGVISGLGLDGYYWALKTISNRLIHSYQNKSNKKF</sequence>
<reference evidence="12 13" key="1">
    <citation type="journal article" date="2011" name="PLoS Genet.">
        <title>Sequence conservation and functional constraint on intergenic spacers in reduced genomes of the obligate symbiont buchnera.</title>
        <authorList>
            <person name="Degnan P.H."/>
            <person name="Ochman H."/>
            <person name="Moran N.A."/>
        </authorList>
    </citation>
    <scope>NUCLEOTIDE SEQUENCE [LARGE SCALE GENOMIC DNA]</scope>
    <source>
        <strain evidence="12 13">Ua</strain>
    </source>
</reference>
<dbReference type="PROSITE" id="PS01029">
    <property type="entry name" value="DEHYDROQUINASE_II"/>
    <property type="match status" value="1"/>
</dbReference>
<dbReference type="STRING" id="1005057.BUAMB_375"/>
<dbReference type="PIRSF" id="PIRSF001399">
    <property type="entry name" value="DHquinase_II"/>
    <property type="match status" value="1"/>
</dbReference>